<organism evidence="1 2">
    <name type="scientific">Mycobacterium innocens</name>
    <dbReference type="NCBI Taxonomy" id="2341083"/>
    <lineage>
        <taxon>Bacteria</taxon>
        <taxon>Bacillati</taxon>
        <taxon>Actinomycetota</taxon>
        <taxon>Actinomycetes</taxon>
        <taxon>Mycobacteriales</taxon>
        <taxon>Mycobacteriaceae</taxon>
        <taxon>Mycobacterium</taxon>
    </lineage>
</organism>
<evidence type="ECO:0000313" key="2">
    <source>
        <dbReference type="Proteomes" id="UP000267289"/>
    </source>
</evidence>
<dbReference type="AlphaFoldDB" id="A0A498Q9W0"/>
<accession>A0A498Q9W0</accession>
<keyword evidence="2" id="KW-1185">Reference proteome</keyword>
<dbReference type="RefSeq" id="WP_075540948.1">
    <property type="nucleotide sequence ID" value="NZ_UPHQ01000229.1"/>
</dbReference>
<proteinExistence type="predicted"/>
<sequence>MGQVMPLAESRARAEQAFVMREVGMQSWSKIRDALGFKSVGAAQLAVKRYRERNPLPNAEAARAGIVERKRVTLGAALRSLAESQKAGDH</sequence>
<name>A0A498Q9W0_9MYCO</name>
<evidence type="ECO:0000313" key="1">
    <source>
        <dbReference type="EMBL" id="VBA43068.1"/>
    </source>
</evidence>
<reference evidence="1 2" key="1">
    <citation type="submission" date="2018-09" db="EMBL/GenBank/DDBJ databases">
        <authorList>
            <person name="Tagini F."/>
        </authorList>
    </citation>
    <scope>NUCLEOTIDE SEQUENCE [LARGE SCALE GENOMIC DNA]</scope>
    <source>
        <strain evidence="1 2">MK13</strain>
    </source>
</reference>
<gene>
    <name evidence="1" type="ORF">LAUMK13_04345</name>
</gene>
<dbReference type="Proteomes" id="UP000267289">
    <property type="component" value="Unassembled WGS sequence"/>
</dbReference>
<dbReference type="EMBL" id="UPHQ01000229">
    <property type="protein sequence ID" value="VBA43068.1"/>
    <property type="molecule type" value="Genomic_DNA"/>
</dbReference>
<protein>
    <submittedName>
        <fullName evidence="1">Uncharacterized protein</fullName>
    </submittedName>
</protein>